<organism evidence="9 10">
    <name type="scientific">Micromonospora echinospora</name>
    <name type="common">Micromonospora purpurea</name>
    <dbReference type="NCBI Taxonomy" id="1877"/>
    <lineage>
        <taxon>Bacteria</taxon>
        <taxon>Bacillati</taxon>
        <taxon>Actinomycetota</taxon>
        <taxon>Actinomycetes</taxon>
        <taxon>Micromonosporales</taxon>
        <taxon>Micromonosporaceae</taxon>
        <taxon>Micromonospora</taxon>
    </lineage>
</organism>
<dbReference type="SUPFAM" id="SSF46894">
    <property type="entry name" value="C-terminal effector domain of the bipartite response regulators"/>
    <property type="match status" value="1"/>
</dbReference>
<evidence type="ECO:0000256" key="5">
    <source>
        <dbReference type="SAM" id="MobiDB-lite"/>
    </source>
</evidence>
<dbReference type="RefSeq" id="WP_184686726.1">
    <property type="nucleotide sequence ID" value="NZ_JACHJC010000001.1"/>
</dbReference>
<feature type="domain" description="AAA+ ATPase" evidence="6">
    <location>
        <begin position="365"/>
        <end position="515"/>
    </location>
</feature>
<gene>
    <name evidence="9" type="ORF">FHU28_004842</name>
</gene>
<dbReference type="Gene3D" id="3.40.50.300">
    <property type="entry name" value="P-loop containing nucleotide triphosphate hydrolases"/>
    <property type="match status" value="1"/>
</dbReference>
<dbReference type="InterPro" id="IPR027417">
    <property type="entry name" value="P-loop_NTPase"/>
</dbReference>
<dbReference type="InterPro" id="IPR036388">
    <property type="entry name" value="WH-like_DNA-bd_sf"/>
</dbReference>
<keyword evidence="2" id="KW-0805">Transcription regulation</keyword>
<dbReference type="SMART" id="SM01043">
    <property type="entry name" value="BTAD"/>
    <property type="match status" value="1"/>
</dbReference>
<dbReference type="GeneID" id="300295373"/>
<feature type="domain" description="Bacterial transcriptional activator" evidence="8">
    <location>
        <begin position="103"/>
        <end position="248"/>
    </location>
</feature>
<dbReference type="InterPro" id="IPR003593">
    <property type="entry name" value="AAA+_ATPase"/>
</dbReference>
<accession>A0ABR6MI13</accession>
<dbReference type="SUPFAM" id="SSF52540">
    <property type="entry name" value="P-loop containing nucleoside triphosphate hydrolases"/>
    <property type="match status" value="1"/>
</dbReference>
<comment type="caution">
    <text evidence="9">The sequence shown here is derived from an EMBL/GenBank/DDBJ whole genome shotgun (WGS) entry which is preliminary data.</text>
</comment>
<dbReference type="Gene3D" id="1.25.40.10">
    <property type="entry name" value="Tetratricopeptide repeat domain"/>
    <property type="match status" value="2"/>
</dbReference>
<dbReference type="InterPro" id="IPR001867">
    <property type="entry name" value="OmpR/PhoB-type_DNA-bd"/>
</dbReference>
<reference evidence="9 10" key="1">
    <citation type="submission" date="2020-08" db="EMBL/GenBank/DDBJ databases">
        <title>Sequencing the genomes of 1000 actinobacteria strains.</title>
        <authorList>
            <person name="Klenk H.-P."/>
        </authorList>
    </citation>
    <scope>NUCLEOTIDE SEQUENCE [LARGE SCALE GENOMIC DNA]</scope>
    <source>
        <strain evidence="9 10">DSM 43036</strain>
    </source>
</reference>
<evidence type="ECO:0000256" key="4">
    <source>
        <dbReference type="ARBA" id="ARBA00023163"/>
    </source>
</evidence>
<feature type="domain" description="OmpR/PhoB-type" evidence="7">
    <location>
        <begin position="19"/>
        <end position="96"/>
    </location>
</feature>
<keyword evidence="4" id="KW-0804">Transcription</keyword>
<protein>
    <submittedName>
        <fullName evidence="9">DNA-binding SARP family transcriptional activator/tetratricopeptide (TPR) repeat protein</fullName>
    </submittedName>
</protein>
<evidence type="ECO:0000259" key="8">
    <source>
        <dbReference type="SMART" id="SM01043"/>
    </source>
</evidence>
<feature type="region of interest" description="Disordered" evidence="5">
    <location>
        <begin position="252"/>
        <end position="335"/>
    </location>
</feature>
<dbReference type="Gene3D" id="1.10.10.10">
    <property type="entry name" value="Winged helix-like DNA-binding domain superfamily/Winged helix DNA-binding domain"/>
    <property type="match status" value="1"/>
</dbReference>
<dbReference type="PANTHER" id="PTHR35807:SF1">
    <property type="entry name" value="TRANSCRIPTIONAL REGULATOR REDD"/>
    <property type="match status" value="1"/>
</dbReference>
<dbReference type="SMART" id="SM00382">
    <property type="entry name" value="AAA"/>
    <property type="match status" value="1"/>
</dbReference>
<name>A0ABR6MI13_MICEC</name>
<keyword evidence="3 9" id="KW-0238">DNA-binding</keyword>
<evidence type="ECO:0000313" key="9">
    <source>
        <dbReference type="EMBL" id="MBB5115003.1"/>
    </source>
</evidence>
<dbReference type="InterPro" id="IPR051677">
    <property type="entry name" value="AfsR-DnrI-RedD_regulator"/>
</dbReference>
<dbReference type="EMBL" id="JACHJC010000001">
    <property type="protein sequence ID" value="MBB5115003.1"/>
    <property type="molecule type" value="Genomic_DNA"/>
</dbReference>
<dbReference type="SMART" id="SM00862">
    <property type="entry name" value="Trans_reg_C"/>
    <property type="match status" value="1"/>
</dbReference>
<comment type="similarity">
    <text evidence="1">Belongs to the AfsR/DnrI/RedD regulatory family.</text>
</comment>
<dbReference type="SUPFAM" id="SSF48452">
    <property type="entry name" value="TPR-like"/>
    <property type="match status" value="2"/>
</dbReference>
<evidence type="ECO:0000313" key="10">
    <source>
        <dbReference type="Proteomes" id="UP000618986"/>
    </source>
</evidence>
<dbReference type="Proteomes" id="UP000618986">
    <property type="component" value="Unassembled WGS sequence"/>
</dbReference>
<sequence>MVPAVMYRLLGPVEVCLDDRRVRVGGPRSQAMLAALLLEANRIVPVSRLMDAAWGSHPPASADVQVRNRVAAARRALRAAGLPGDVIGTHGSGYLLTVADGQLDLDVFEERVRRAEGRLDRGGAPEEAVSGLREALAMWRGPALDGLRTPALTAAAQRLDERRMTVVERCLGLELGLGRYDGVIGELTELVEAYPWRESLVGQLMRALYLADRQGEALDRFDQLRRRLAEELGVDPTAQLIRLRDLILRNDPSLRSPPDAGPVVAPPDHPAASGTRQADSGTRQAADPNGAAGRDGVAGPQGPTDSGEAATPHGSADSVGAEATDAPGAWAGRPPVRMLPAGLTDFVGREEQTAAVLRWLPERPAVAVTAISGLPGVGKTALAVRIAHHLGPAYPGPHLYVDLNGHEHPSSPVEVLGRFLRALGVPGAEIPADLEERAALFRGAMAERPGLVLLDNAAGAAQVRPLLPGTDTVVLITSRRALVDVDGAYQLRLDPLPEADALRLLAGIIGADRVAAEPGSASDVVHHCGLLPLAVRIAGARLAIPGVPSLRQAAAQLAELSHRLDHLTRADRSVRAAFHSAYVALDEPARRLLRRFAVLDLDRAPPWLPGVLLDDEAGAADAVTGLVEANLVEVTGPDELGQVRYHLHDLVRAFARERAAREEGPRERPEVLRRVFGTWLTLVEQARVALSHESGAAIVADLPRSPAPTGEHLSDPKRWFSAERAALLVSVEQAAATPGLEDYSWALAWHCDYYLFVDARLDELTRVTETGLAAAERRRHPEGIARLRLCVAFAALLRSDLEAALGYAQAAAAAAEPLAQPWLRADIAGVENQVYEGLGDRASARASLVRSIELYQEAGDEVAAGPKLVRLGVLQLQEGDPAAGETLARAVALLRAAGTPRPLAFGLRASGRWHDHRGAVDEARAAYLEALDLVRRHGDRLGEVALLSEVAAMLAGHGRLGEAAGYADTALEQARETRVAAYLAYARYAQGRISLMSGEPARARVLLEQAAGDLTASPPLQVEALMDLARAVERLTGAEAARDVWRRAHAVAARIGATATADQIERRLAGP</sequence>
<evidence type="ECO:0000256" key="1">
    <source>
        <dbReference type="ARBA" id="ARBA00005820"/>
    </source>
</evidence>
<dbReference type="PRINTS" id="PR00364">
    <property type="entry name" value="DISEASERSIST"/>
</dbReference>
<dbReference type="PANTHER" id="PTHR35807">
    <property type="entry name" value="TRANSCRIPTIONAL REGULATOR REDD-RELATED"/>
    <property type="match status" value="1"/>
</dbReference>
<evidence type="ECO:0000259" key="7">
    <source>
        <dbReference type="SMART" id="SM00862"/>
    </source>
</evidence>
<dbReference type="CDD" id="cd15831">
    <property type="entry name" value="BTAD"/>
    <property type="match status" value="1"/>
</dbReference>
<evidence type="ECO:0000256" key="3">
    <source>
        <dbReference type="ARBA" id="ARBA00023125"/>
    </source>
</evidence>
<dbReference type="InterPro" id="IPR016032">
    <property type="entry name" value="Sig_transdc_resp-reg_C-effctor"/>
</dbReference>
<evidence type="ECO:0000256" key="2">
    <source>
        <dbReference type="ARBA" id="ARBA00023015"/>
    </source>
</evidence>
<dbReference type="GO" id="GO:0003677">
    <property type="term" value="F:DNA binding"/>
    <property type="evidence" value="ECO:0007669"/>
    <property type="project" value="UniProtKB-KW"/>
</dbReference>
<feature type="compositionally biased region" description="Polar residues" evidence="5">
    <location>
        <begin position="274"/>
        <end position="283"/>
    </location>
</feature>
<keyword evidence="10" id="KW-1185">Reference proteome</keyword>
<evidence type="ECO:0000259" key="6">
    <source>
        <dbReference type="SMART" id="SM00382"/>
    </source>
</evidence>
<dbReference type="InterPro" id="IPR011990">
    <property type="entry name" value="TPR-like_helical_dom_sf"/>
</dbReference>
<dbReference type="InterPro" id="IPR005158">
    <property type="entry name" value="BTAD"/>
</dbReference>
<dbReference type="Pfam" id="PF03704">
    <property type="entry name" value="BTAD"/>
    <property type="match status" value="1"/>
</dbReference>
<proteinExistence type="inferred from homology"/>